<sequence length="268" mass="31312">MINHKELSIIIVNYNGAQYLEACMDSIKKCCKGIDYEIIMVDNNSSDKSLDIIKRKYAEEVCLIESKENLGFGKGNNLAVSNSNAKCLLLLNNDTILLDNLKPALDLLEDESIGAVGIKMLGKTKEYRPSTGHFPSPLRLLKLSWLTYKKEKFQKGERLYEVDWIEGSFLLTKRLLWDDFEGFDDRFFMYVEDVDLCKEIAEREKRRIYFPELKYIHFGGFNSQREHLLIKGHRMFVNKHFHGLYRKMCLWTLGINEAYKMKVKRING</sequence>
<keyword evidence="3" id="KW-1185">Reference proteome</keyword>
<comment type="caution">
    <text evidence="2">The sequence shown here is derived from an EMBL/GenBank/DDBJ whole genome shotgun (WGS) entry which is preliminary data.</text>
</comment>
<proteinExistence type="predicted"/>
<evidence type="ECO:0000259" key="1">
    <source>
        <dbReference type="Pfam" id="PF00535"/>
    </source>
</evidence>
<dbReference type="PANTHER" id="PTHR43179:SF7">
    <property type="entry name" value="RHAMNOSYLTRANSFERASE WBBL"/>
    <property type="match status" value="1"/>
</dbReference>
<dbReference type="Gene3D" id="3.90.550.10">
    <property type="entry name" value="Spore Coat Polysaccharide Biosynthesis Protein SpsA, Chain A"/>
    <property type="match status" value="1"/>
</dbReference>
<protein>
    <submittedName>
        <fullName evidence="2">Glycosyltransferase family 2 protein</fullName>
    </submittedName>
</protein>
<dbReference type="InterPro" id="IPR029044">
    <property type="entry name" value="Nucleotide-diphossugar_trans"/>
</dbReference>
<dbReference type="Proteomes" id="UP000664807">
    <property type="component" value="Unassembled WGS sequence"/>
</dbReference>
<name>A0ABS3FG18_9FLAO</name>
<dbReference type="SUPFAM" id="SSF53448">
    <property type="entry name" value="Nucleotide-diphospho-sugar transferases"/>
    <property type="match status" value="1"/>
</dbReference>
<evidence type="ECO:0000313" key="2">
    <source>
        <dbReference type="EMBL" id="MBO0342099.1"/>
    </source>
</evidence>
<dbReference type="RefSeq" id="WP_207028730.1">
    <property type="nucleotide sequence ID" value="NZ_JAFLNM010000002.1"/>
</dbReference>
<evidence type="ECO:0000313" key="3">
    <source>
        <dbReference type="Proteomes" id="UP000664807"/>
    </source>
</evidence>
<dbReference type="EMBL" id="JAFLNM010000002">
    <property type="protein sequence ID" value="MBO0342099.1"/>
    <property type="molecule type" value="Genomic_DNA"/>
</dbReference>
<organism evidence="2 3">
    <name type="scientific">Flagellimonas profundi</name>
    <dbReference type="NCBI Taxonomy" id="2915620"/>
    <lineage>
        <taxon>Bacteria</taxon>
        <taxon>Pseudomonadati</taxon>
        <taxon>Bacteroidota</taxon>
        <taxon>Flavobacteriia</taxon>
        <taxon>Flavobacteriales</taxon>
        <taxon>Flavobacteriaceae</taxon>
        <taxon>Flagellimonas</taxon>
    </lineage>
</organism>
<dbReference type="CDD" id="cd04186">
    <property type="entry name" value="GT_2_like_c"/>
    <property type="match status" value="1"/>
</dbReference>
<reference evidence="2 3" key="1">
    <citation type="submission" date="2021-03" db="EMBL/GenBank/DDBJ databases">
        <title>Muricauda lutimaris sp. nov. and Muricauda ruestringensis sp. nov, two marine members of the Flavobacteriaceae isolated from deep sea sediments of Western Pacific.</title>
        <authorList>
            <person name="Zhao S."/>
            <person name="Liu R."/>
        </authorList>
    </citation>
    <scope>NUCLEOTIDE SEQUENCE [LARGE SCALE GENOMIC DNA]</scope>
    <source>
        <strain evidence="2 3">BC31-3-A3</strain>
    </source>
</reference>
<feature type="domain" description="Glycosyltransferase 2-like" evidence="1">
    <location>
        <begin position="8"/>
        <end position="142"/>
    </location>
</feature>
<gene>
    <name evidence="2" type="ORF">J0654_10605</name>
</gene>
<accession>A0ABS3FG18</accession>
<dbReference type="PANTHER" id="PTHR43179">
    <property type="entry name" value="RHAMNOSYLTRANSFERASE WBBL"/>
    <property type="match status" value="1"/>
</dbReference>
<dbReference type="Pfam" id="PF00535">
    <property type="entry name" value="Glycos_transf_2"/>
    <property type="match status" value="1"/>
</dbReference>
<dbReference type="InterPro" id="IPR001173">
    <property type="entry name" value="Glyco_trans_2-like"/>
</dbReference>